<evidence type="ECO:0000256" key="9">
    <source>
        <dbReference type="ARBA" id="ARBA00023002"/>
    </source>
</evidence>
<keyword evidence="8 10" id="KW-0521">NADP</keyword>
<comment type="catalytic activity">
    <reaction evidence="10">
        <text>2 oxidized [2Fe-2S]-[protein] + NADPH = 2 reduced [2Fe-2S]-[protein] + NADP(+) + H(+)</text>
        <dbReference type="Rhea" id="RHEA:67716"/>
        <dbReference type="Rhea" id="RHEA-COMP:17327"/>
        <dbReference type="Rhea" id="RHEA-COMP:17328"/>
        <dbReference type="ChEBI" id="CHEBI:15378"/>
        <dbReference type="ChEBI" id="CHEBI:33737"/>
        <dbReference type="ChEBI" id="CHEBI:33738"/>
        <dbReference type="ChEBI" id="CHEBI:57783"/>
        <dbReference type="ChEBI" id="CHEBI:58349"/>
    </reaction>
</comment>
<dbReference type="InterPro" id="IPR003097">
    <property type="entry name" value="CysJ-like_FAD-binding"/>
</dbReference>
<evidence type="ECO:0000256" key="3">
    <source>
        <dbReference type="ARBA" id="ARBA00004496"/>
    </source>
</evidence>
<keyword evidence="9 10" id="KW-0560">Oxidoreductase</keyword>
<reference evidence="13" key="1">
    <citation type="submission" date="2022-01" db="EMBL/GenBank/DDBJ databases">
        <authorList>
            <person name="King R."/>
        </authorList>
    </citation>
    <scope>NUCLEOTIDE SEQUENCE</scope>
</reference>
<evidence type="ECO:0000256" key="5">
    <source>
        <dbReference type="ARBA" id="ARBA00022630"/>
    </source>
</evidence>
<dbReference type="GO" id="GO:0050660">
    <property type="term" value="F:flavin adenine dinucleotide binding"/>
    <property type="evidence" value="ECO:0007669"/>
    <property type="project" value="UniProtKB-UniRule"/>
</dbReference>
<feature type="binding site" evidence="10">
    <location>
        <position position="333"/>
    </location>
    <ligand>
        <name>FAD</name>
        <dbReference type="ChEBI" id="CHEBI:57692"/>
    </ligand>
</feature>
<comment type="cofactor">
    <cofactor evidence="2 10">
        <name>FAD</name>
        <dbReference type="ChEBI" id="CHEBI:57692"/>
    </cofactor>
</comment>
<dbReference type="EC" id="1.18.1.-" evidence="10"/>
<dbReference type="Gene3D" id="1.20.990.10">
    <property type="entry name" value="NADPH-cytochrome p450 Reductase, Chain A, domain 3"/>
    <property type="match status" value="1"/>
</dbReference>
<dbReference type="PRINTS" id="PR00371">
    <property type="entry name" value="FPNCR"/>
</dbReference>
<keyword evidence="5 10" id="KW-0285">Flavoprotein</keyword>
<dbReference type="Pfam" id="PF00258">
    <property type="entry name" value="Flavodoxin_1"/>
    <property type="match status" value="1"/>
</dbReference>
<feature type="binding site" evidence="10">
    <location>
        <begin position="92"/>
        <end position="101"/>
    </location>
    <ligand>
        <name>FMN</name>
        <dbReference type="ChEBI" id="CHEBI:58210"/>
    </ligand>
</feature>
<evidence type="ECO:0000256" key="1">
    <source>
        <dbReference type="ARBA" id="ARBA00001917"/>
    </source>
</evidence>
<dbReference type="PANTHER" id="PTHR19384:SF10">
    <property type="entry name" value="NADPH-DEPENDENT DIFLAVIN OXIDOREDUCTASE 1"/>
    <property type="match status" value="1"/>
</dbReference>
<keyword evidence="7 10" id="KW-0274">FAD</keyword>
<comment type="similarity">
    <text evidence="10">Belongs to the NADPH-dependent diflavin oxidoreductase NDOR1 family.</text>
</comment>
<feature type="domain" description="FAD-binding FR-type" evidence="12">
    <location>
        <begin position="190"/>
        <end position="447"/>
    </location>
</feature>
<evidence type="ECO:0000256" key="10">
    <source>
        <dbReference type="HAMAP-Rule" id="MF_03178"/>
    </source>
</evidence>
<evidence type="ECO:0000256" key="8">
    <source>
        <dbReference type="ARBA" id="ARBA00022857"/>
    </source>
</evidence>
<protein>
    <recommendedName>
        <fullName evidence="10">NADPH-dependent diflavin oxidoreductase 1</fullName>
        <ecNumber evidence="10">1.18.1.-</ecNumber>
    </recommendedName>
    <alternativeName>
        <fullName evidence="10">NADPH-dependent FMN and FAD-containing oxidoreductase</fullName>
    </alternativeName>
</protein>
<dbReference type="AlphaFoldDB" id="A0A9P0HHJ8"/>
<dbReference type="SUPFAM" id="SSF63380">
    <property type="entry name" value="Riboflavin synthase domain-like"/>
    <property type="match status" value="1"/>
</dbReference>
<dbReference type="SUPFAM" id="SSF52218">
    <property type="entry name" value="Flavoproteins"/>
    <property type="match status" value="1"/>
</dbReference>
<organism evidence="13 14">
    <name type="scientific">Nezara viridula</name>
    <name type="common">Southern green stink bug</name>
    <name type="synonym">Cimex viridulus</name>
    <dbReference type="NCBI Taxonomy" id="85310"/>
    <lineage>
        <taxon>Eukaryota</taxon>
        <taxon>Metazoa</taxon>
        <taxon>Ecdysozoa</taxon>
        <taxon>Arthropoda</taxon>
        <taxon>Hexapoda</taxon>
        <taxon>Insecta</taxon>
        <taxon>Pterygota</taxon>
        <taxon>Neoptera</taxon>
        <taxon>Paraneoptera</taxon>
        <taxon>Hemiptera</taxon>
        <taxon>Heteroptera</taxon>
        <taxon>Panheteroptera</taxon>
        <taxon>Pentatomomorpha</taxon>
        <taxon>Pentatomoidea</taxon>
        <taxon>Pentatomidae</taxon>
        <taxon>Pentatominae</taxon>
        <taxon>Nezara</taxon>
    </lineage>
</organism>
<dbReference type="PROSITE" id="PS51384">
    <property type="entry name" value="FAD_FR"/>
    <property type="match status" value="1"/>
</dbReference>
<feature type="binding site" evidence="10">
    <location>
        <begin position="505"/>
        <end position="509"/>
    </location>
    <ligand>
        <name>NADP(+)</name>
        <dbReference type="ChEBI" id="CHEBI:58349"/>
    </ligand>
</feature>
<evidence type="ECO:0000313" key="14">
    <source>
        <dbReference type="Proteomes" id="UP001152798"/>
    </source>
</evidence>
<evidence type="ECO:0000256" key="2">
    <source>
        <dbReference type="ARBA" id="ARBA00001974"/>
    </source>
</evidence>
<dbReference type="GO" id="GO:0160246">
    <property type="term" value="F:NADPH-iron-sulfur [2Fe-2S] protein oxidoreductase activity"/>
    <property type="evidence" value="ECO:0007669"/>
    <property type="project" value="InterPro"/>
</dbReference>
<evidence type="ECO:0000259" key="11">
    <source>
        <dbReference type="PROSITE" id="PS50902"/>
    </source>
</evidence>
<evidence type="ECO:0000256" key="4">
    <source>
        <dbReference type="ARBA" id="ARBA00022490"/>
    </source>
</evidence>
<dbReference type="GO" id="GO:0016651">
    <property type="term" value="F:oxidoreductase activity, acting on NAD(P)H"/>
    <property type="evidence" value="ECO:0007669"/>
    <property type="project" value="UniProtKB-UniRule"/>
</dbReference>
<comment type="similarity">
    <text evidence="10">In the C-terminal section; belongs to the flavoprotein pyridine nucleotide cytochrome reductase family.</text>
</comment>
<dbReference type="GO" id="GO:0005634">
    <property type="term" value="C:nucleus"/>
    <property type="evidence" value="ECO:0007669"/>
    <property type="project" value="UniProtKB-ARBA"/>
</dbReference>
<dbReference type="InterPro" id="IPR008254">
    <property type="entry name" value="Flavodoxin/NO_synth"/>
</dbReference>
<dbReference type="InterPro" id="IPR029039">
    <property type="entry name" value="Flavoprotein-like_sf"/>
</dbReference>
<keyword evidence="4 10" id="KW-0963">Cytoplasm</keyword>
<feature type="binding site" evidence="10">
    <location>
        <position position="580"/>
    </location>
    <ligand>
        <name>FAD</name>
        <dbReference type="ChEBI" id="CHEBI:57692"/>
    </ligand>
</feature>
<evidence type="ECO:0000313" key="13">
    <source>
        <dbReference type="EMBL" id="CAH1401902.1"/>
    </source>
</evidence>
<comment type="subcellular location">
    <subcellularLocation>
        <location evidence="3 10">Cytoplasm</location>
    </subcellularLocation>
</comment>
<comment type="similarity">
    <text evidence="10">In the N-terminal section; belongs to the flavodoxin family.</text>
</comment>
<feature type="binding site" evidence="10">
    <location>
        <position position="436"/>
    </location>
    <ligand>
        <name>NADP(+)</name>
        <dbReference type="ChEBI" id="CHEBI:58349"/>
    </ligand>
</feature>
<dbReference type="InterPro" id="IPR028879">
    <property type="entry name" value="NDOR1"/>
</dbReference>
<feature type="binding site" evidence="10">
    <location>
        <begin position="365"/>
        <end position="368"/>
    </location>
    <ligand>
        <name>FAD</name>
        <dbReference type="ChEBI" id="CHEBI:57692"/>
    </ligand>
</feature>
<proteinExistence type="inferred from homology"/>
<evidence type="ECO:0000256" key="6">
    <source>
        <dbReference type="ARBA" id="ARBA00022643"/>
    </source>
</evidence>
<evidence type="ECO:0000259" key="12">
    <source>
        <dbReference type="PROSITE" id="PS51384"/>
    </source>
</evidence>
<dbReference type="InterPro" id="IPR001709">
    <property type="entry name" value="Flavoprot_Pyr_Nucl_cyt_Rdtase"/>
</dbReference>
<dbReference type="SUPFAM" id="SSF52343">
    <property type="entry name" value="Ferredoxin reductase-like, C-terminal NADP-linked domain"/>
    <property type="match status" value="1"/>
</dbReference>
<name>A0A9P0HHJ8_NEZVI</name>
<dbReference type="EMBL" id="OV725081">
    <property type="protein sequence ID" value="CAH1401902.1"/>
    <property type="molecule type" value="Genomic_DNA"/>
</dbReference>
<keyword evidence="6 10" id="KW-0288">FMN</keyword>
<comment type="function">
    <text evidence="10">NADPH-dependent reductase which is a central component of the cytosolic iron-sulfur (Fe-S) protein assembly (CIA) machinery. Transfers electrons from NADPH via its FAD and FMN prosthetic groups to the [2Fe-2S] cluster of the anamorsin/DRE2 homolog, another key component of the CIA machinery. In turn, this reduced cluster provides electrons for assembly of cytosolic iron-sulfur cluster proteins.</text>
</comment>
<dbReference type="InterPro" id="IPR001094">
    <property type="entry name" value="Flavdoxin-like"/>
</dbReference>
<feature type="binding site" evidence="10">
    <location>
        <begin position="499"/>
        <end position="500"/>
    </location>
    <ligand>
        <name>NADP(+)</name>
        <dbReference type="ChEBI" id="CHEBI:58349"/>
    </ligand>
</feature>
<keyword evidence="14" id="KW-1185">Reference proteome</keyword>
<dbReference type="GO" id="GO:0016226">
    <property type="term" value="P:iron-sulfur cluster assembly"/>
    <property type="evidence" value="ECO:0007669"/>
    <property type="project" value="UniProtKB-UniRule"/>
</dbReference>
<dbReference type="InterPro" id="IPR023173">
    <property type="entry name" value="NADPH_Cyt_P450_Rdtase_alpha"/>
</dbReference>
<sequence>MLILYGSETGTAQDVAEGIWRTSKRNGFTSTVQAMDDYDISKLIYEPTIIFVCSTTGQGDPPENMRKFWRFLLRKSLPNNSLSNSWVAVLGLGDSSYAKFNFSAKKLSKRLVSLGAKVLLETGLCDDQHDLGLYAELIPWTEKLWNALQPLYPHLNQTTGNEDCSLLLKWEAVRRDWNPEELSFLPGESNERYWCEVSSNERVTDKNHFQDVRLITFVPDNKSIEYSPGSVAYIRPANQQSSVEKLISIIGDQCPNIFELKSINLPLPEMFNGKTLSLKDVATVYWDLNAVPRRYVFEVLAKVTTSELEKEKLDEFLTPSGLDEMYSYCNRPRRTTLEVLQDFPVAASNLQLDHLFEIFQPIRARAYSIASSIEYDGPVIKLLVAIVQYKTRLSVPRQGLASTWLSTVSGRVCVAIKPPSLKFPERGSVIMVGPGTGIAPFRSFISKRVTQIHHGEGDIPKEWLVVIFGSRYRNADFHFGSEFEKWETTNDIKLITAFSRDQPEKLYVQHKIASEGHFLFQRIHSDDCSIFVAGSSNNMPKAVKSAFIDIIATDGGFNEEEAKTYIEKMEATGRYQEETWS</sequence>
<dbReference type="PROSITE" id="PS50902">
    <property type="entry name" value="FLAVODOXIN_LIKE"/>
    <property type="match status" value="1"/>
</dbReference>
<feature type="domain" description="Flavodoxin-like" evidence="11">
    <location>
        <begin position="1"/>
        <end position="145"/>
    </location>
</feature>
<dbReference type="Pfam" id="PF00175">
    <property type="entry name" value="NAD_binding_1"/>
    <property type="match status" value="1"/>
</dbReference>
<dbReference type="OrthoDB" id="1856718at2759"/>
<dbReference type="InterPro" id="IPR001433">
    <property type="entry name" value="OxRdtase_FAD/NAD-bd"/>
</dbReference>
<gene>
    <name evidence="13" type="ORF">NEZAVI_LOCUS10839</name>
</gene>
<dbReference type="InterPro" id="IPR017927">
    <property type="entry name" value="FAD-bd_FR_type"/>
</dbReference>
<feature type="binding site" evidence="10">
    <location>
        <begin position="54"/>
        <end position="57"/>
    </location>
    <ligand>
        <name>FMN</name>
        <dbReference type="ChEBI" id="CHEBI:58210"/>
    </ligand>
</feature>
<evidence type="ECO:0000256" key="7">
    <source>
        <dbReference type="ARBA" id="ARBA00022827"/>
    </source>
</evidence>
<dbReference type="HAMAP" id="MF_03178">
    <property type="entry name" value="NDOR1"/>
    <property type="match status" value="1"/>
</dbReference>
<dbReference type="FunFam" id="3.40.50.80:FF:000030">
    <property type="entry name" value="NADPH-dependent diflavin oxidoreductase 1"/>
    <property type="match status" value="1"/>
</dbReference>
<dbReference type="GO" id="GO:0005829">
    <property type="term" value="C:cytosol"/>
    <property type="evidence" value="ECO:0007669"/>
    <property type="project" value="TreeGrafter"/>
</dbReference>
<comment type="cofactor">
    <cofactor evidence="1 10">
        <name>FMN</name>
        <dbReference type="ChEBI" id="CHEBI:58210"/>
    </cofactor>
</comment>
<dbReference type="PANTHER" id="PTHR19384">
    <property type="entry name" value="NITRIC OXIDE SYNTHASE-RELATED"/>
    <property type="match status" value="1"/>
</dbReference>
<dbReference type="FunFam" id="3.40.50.360:FF:000015">
    <property type="entry name" value="NADPH-dependent diflavin oxidoreductase 1"/>
    <property type="match status" value="1"/>
</dbReference>
<feature type="binding site" evidence="10">
    <location>
        <begin position="7"/>
        <end position="12"/>
    </location>
    <ligand>
        <name>FMN</name>
        <dbReference type="ChEBI" id="CHEBI:58210"/>
    </ligand>
</feature>
<dbReference type="GO" id="GO:0010181">
    <property type="term" value="F:FMN binding"/>
    <property type="evidence" value="ECO:0007669"/>
    <property type="project" value="UniProtKB-UniRule"/>
</dbReference>
<dbReference type="InterPro" id="IPR017938">
    <property type="entry name" value="Riboflavin_synthase-like_b-brl"/>
</dbReference>
<comment type="caution">
    <text evidence="10">Lacks conserved residue(s) required for the propagation of feature annotation.</text>
</comment>
<dbReference type="Gene3D" id="3.40.50.360">
    <property type="match status" value="1"/>
</dbReference>
<dbReference type="InterPro" id="IPR039261">
    <property type="entry name" value="FNR_nucleotide-bd"/>
</dbReference>
<dbReference type="Gene3D" id="3.40.50.80">
    <property type="entry name" value="Nucleotide-binding domain of ferredoxin-NADP reductase (FNR) module"/>
    <property type="match status" value="1"/>
</dbReference>
<dbReference type="GO" id="GO:0050661">
    <property type="term" value="F:NADP binding"/>
    <property type="evidence" value="ECO:0007669"/>
    <property type="project" value="UniProtKB-UniRule"/>
</dbReference>
<accession>A0A9P0HHJ8</accession>
<dbReference type="PRINTS" id="PR00369">
    <property type="entry name" value="FLAVODOXIN"/>
</dbReference>
<feature type="binding site" evidence="10">
    <location>
        <position position="127"/>
    </location>
    <ligand>
        <name>FMN</name>
        <dbReference type="ChEBI" id="CHEBI:58210"/>
    </ligand>
</feature>
<dbReference type="Gene3D" id="2.40.30.10">
    <property type="entry name" value="Translation factors"/>
    <property type="match status" value="1"/>
</dbReference>
<dbReference type="Proteomes" id="UP001152798">
    <property type="component" value="Chromosome 5"/>
</dbReference>
<dbReference type="Pfam" id="PF00667">
    <property type="entry name" value="FAD_binding_1"/>
    <property type="match status" value="1"/>
</dbReference>